<feature type="domain" description="DNA polymerase epsilon catalytic subunit A C-terminal" evidence="8">
    <location>
        <begin position="252"/>
        <end position="636"/>
    </location>
</feature>
<dbReference type="Proteomes" id="UP000007703">
    <property type="component" value="Unassembled WGS sequence"/>
</dbReference>
<evidence type="ECO:0000256" key="1">
    <source>
        <dbReference type="ARBA" id="ARBA00022679"/>
    </source>
</evidence>
<evidence type="ECO:0000256" key="2">
    <source>
        <dbReference type="ARBA" id="ARBA00022695"/>
    </source>
</evidence>
<dbReference type="HOGENOM" id="CLU_000556_2_0_1"/>
<dbReference type="GO" id="GO:0003887">
    <property type="term" value="F:DNA-directed DNA polymerase activity"/>
    <property type="evidence" value="ECO:0007669"/>
    <property type="project" value="UniProtKB-KW"/>
</dbReference>
<keyword evidence="7" id="KW-0408">Iron</keyword>
<dbReference type="GO" id="GO:0006287">
    <property type="term" value="P:base-excision repair, gap-filling"/>
    <property type="evidence" value="ECO:0007669"/>
    <property type="project" value="TreeGrafter"/>
</dbReference>
<keyword evidence="7" id="KW-0863">Zinc-finger</keyword>
<dbReference type="GO" id="GO:0006297">
    <property type="term" value="P:nucleotide-excision repair, DNA gap filling"/>
    <property type="evidence" value="ECO:0007669"/>
    <property type="project" value="TreeGrafter"/>
</dbReference>
<accession>C4XXS2</accession>
<evidence type="ECO:0000256" key="7">
    <source>
        <dbReference type="RuleBase" id="RU365029"/>
    </source>
</evidence>
<keyword evidence="4 7" id="KW-0239">DNA-directed DNA polymerase</keyword>
<evidence type="ECO:0000256" key="6">
    <source>
        <dbReference type="ARBA" id="ARBA00049244"/>
    </source>
</evidence>
<dbReference type="GO" id="GO:0051539">
    <property type="term" value="F:4 iron, 4 sulfur cluster binding"/>
    <property type="evidence" value="ECO:0007669"/>
    <property type="project" value="UniProtKB-KW"/>
</dbReference>
<dbReference type="EC" id="2.7.7.7" evidence="7"/>
<evidence type="ECO:0000259" key="8">
    <source>
        <dbReference type="SMART" id="SM01159"/>
    </source>
</evidence>
<dbReference type="PANTHER" id="PTHR10670:SF0">
    <property type="entry name" value="DNA POLYMERASE EPSILON CATALYTIC SUBUNIT A"/>
    <property type="match status" value="1"/>
</dbReference>
<comment type="function">
    <text evidence="7">DNA polymerase II participates in chromosomal DNA replication.</text>
</comment>
<comment type="catalytic activity">
    <reaction evidence="6 7">
        <text>DNA(n) + a 2'-deoxyribonucleoside 5'-triphosphate = DNA(n+1) + diphosphate</text>
        <dbReference type="Rhea" id="RHEA:22508"/>
        <dbReference type="Rhea" id="RHEA-COMP:17339"/>
        <dbReference type="Rhea" id="RHEA-COMP:17340"/>
        <dbReference type="ChEBI" id="CHEBI:33019"/>
        <dbReference type="ChEBI" id="CHEBI:61560"/>
        <dbReference type="ChEBI" id="CHEBI:173112"/>
        <dbReference type="EC" id="2.7.7.7"/>
    </reaction>
</comment>
<dbReference type="GO" id="GO:0045004">
    <property type="term" value="P:DNA replication proofreading"/>
    <property type="evidence" value="ECO:0007669"/>
    <property type="project" value="TreeGrafter"/>
</dbReference>
<comment type="similarity">
    <text evidence="7">Belongs to the DNA polymerase type-B family.</text>
</comment>
<keyword evidence="3 7" id="KW-0235">DNA replication</keyword>
<dbReference type="GO" id="GO:0008310">
    <property type="term" value="F:single-stranded DNA 3'-5' DNA exonuclease activity"/>
    <property type="evidence" value="ECO:0007669"/>
    <property type="project" value="TreeGrafter"/>
</dbReference>
<dbReference type="InterPro" id="IPR013697">
    <property type="entry name" value="DNA_pol_e_suA_C"/>
</dbReference>
<evidence type="ECO:0000256" key="5">
    <source>
        <dbReference type="ARBA" id="ARBA00023125"/>
    </source>
</evidence>
<evidence type="ECO:0000256" key="4">
    <source>
        <dbReference type="ARBA" id="ARBA00022932"/>
    </source>
</evidence>
<dbReference type="PANTHER" id="PTHR10670">
    <property type="entry name" value="DNA POLYMERASE EPSILON CATALYTIC SUBUNIT A"/>
    <property type="match status" value="1"/>
</dbReference>
<dbReference type="GO" id="GO:0008270">
    <property type="term" value="F:zinc ion binding"/>
    <property type="evidence" value="ECO:0007669"/>
    <property type="project" value="UniProtKB-KW"/>
</dbReference>
<gene>
    <name evidence="9" type="ORF">CLUG_00744</name>
</gene>
<name>C4XXS2_CLAL4</name>
<keyword evidence="5 7" id="KW-0238">DNA-binding</keyword>
<evidence type="ECO:0000313" key="9">
    <source>
        <dbReference type="EMBL" id="EEQ36621.1"/>
    </source>
</evidence>
<keyword evidence="7" id="KW-0411">Iron-sulfur</keyword>
<keyword evidence="7" id="KW-0862">Zinc</keyword>
<dbReference type="VEuPathDB" id="FungiDB:CLUG_00744"/>
<dbReference type="GO" id="GO:0008622">
    <property type="term" value="C:epsilon DNA polymerase complex"/>
    <property type="evidence" value="ECO:0007669"/>
    <property type="project" value="InterPro"/>
</dbReference>
<dbReference type="InterPro" id="IPR054475">
    <property type="entry name" value="Znf-DPOE"/>
</dbReference>
<comment type="subcellular location">
    <subcellularLocation>
        <location evidence="7">Nucleus</location>
    </subcellularLocation>
</comment>
<dbReference type="Pfam" id="PF23250">
    <property type="entry name" value="zf_DPOE_2"/>
    <property type="match status" value="1"/>
</dbReference>
<dbReference type="GO" id="GO:0006272">
    <property type="term" value="P:leading strand elongation"/>
    <property type="evidence" value="ECO:0007669"/>
    <property type="project" value="TreeGrafter"/>
</dbReference>
<dbReference type="GO" id="GO:0003677">
    <property type="term" value="F:DNA binding"/>
    <property type="evidence" value="ECO:0007669"/>
    <property type="project" value="UniProtKB-KW"/>
</dbReference>
<keyword evidence="7" id="KW-0479">Metal-binding</keyword>
<dbReference type="Pfam" id="PF22912">
    <property type="entry name" value="zf-DPOE"/>
    <property type="match status" value="1"/>
</dbReference>
<dbReference type="KEGG" id="clu:CLUG_00744"/>
<keyword evidence="7" id="KW-0539">Nucleus</keyword>
<dbReference type="GO" id="GO:0000278">
    <property type="term" value="P:mitotic cell cycle"/>
    <property type="evidence" value="ECO:0007669"/>
    <property type="project" value="TreeGrafter"/>
</dbReference>
<dbReference type="STRING" id="306902.C4XXS2"/>
<sequence>MSVFCNTRRLSGGCNRKIEIEERNYSEKTLILLIDPPLGVCFRRQAENVAGSDWEILEYKKDPMNPGAVKVYVFSGGKIHSFLFHIPKTIYATYKADVFFKPIPNCEIEKSTAILPNGHDATNLFKMTMTESTYNEQISSVDSILHDSKILGLYETEVSSIDRAIMDLGNIVRFDDTKVGALGKCLKNGFTTKDLIKVEKEAYLKKFDMDVVYLLHISTNSYEFFAIFTTWDSNVTMLILKPSSGAQELPDNISKIYKEVYEAKKSKLSKLYNFIDYMPEMTFDTSYFNNPSTLYKKLNSVFRKFHESRSNKALLSIQSPYCNKVLDLLEAASDFPTIKLSVGEISLPAVGWQSLIAKRIVNHYFSLASWLKNMTSLSSYGKVPLCNLQIETPGYLIDIEYSRRLTQNNVVLWWSNKPYPDHGGFQNDHVQDFDNFDFITINSPEIYETACLEVEIGNLTINTILTSSLINEAEGTDLSDDPLLGDANNGASTLALDTFSPVALGILRSMVKDWWDDAVSNNANADSMMNSLVSWVQRQDSLLYDFTLHHHIHNLTSKALLQLVGEFRRMNANVVFANRSKLIIQTTKISVENSYAFGKYVVNATRSKPLFNFLDLKIVRYWDILVWMDEFNFAGRCCTEITNDDVQQLLPVSKWHIKKFLPIIFQNDFDDWLVIFLDALAKYKNETLLGSTQKGTQRVTQLAHILKGQQKMDSNDAEEEDQFTGEVMNNFRKPLQRRIEKLYRRQNESILNPEMAKEYEFPTLPGSVLKMKNPVLELVKFLCAVFALSKKRSIEVRMLRKDLLSVMDVKEFSPESIFSSPSASLKVSSVICDYCSFIRDIDFCREEEKNIWTCTHCHHVYNKVFLEEELIAQLHRNISKYLTQDYTCQRCHAVKADNMSEFCKCSGAWVETLKFDDFSKRVNIFRNVAKAYGMKMLLGLIDDYFI</sequence>
<dbReference type="Pfam" id="PF08490">
    <property type="entry name" value="DUF1744"/>
    <property type="match status" value="1"/>
</dbReference>
<reference evidence="9 10" key="1">
    <citation type="journal article" date="2009" name="Nature">
        <title>Evolution of pathogenicity and sexual reproduction in eight Candida genomes.</title>
        <authorList>
            <person name="Butler G."/>
            <person name="Rasmussen M.D."/>
            <person name="Lin M.F."/>
            <person name="Santos M.A."/>
            <person name="Sakthikumar S."/>
            <person name="Munro C.A."/>
            <person name="Rheinbay E."/>
            <person name="Grabherr M."/>
            <person name="Forche A."/>
            <person name="Reedy J.L."/>
            <person name="Agrafioti I."/>
            <person name="Arnaud M.B."/>
            <person name="Bates S."/>
            <person name="Brown A.J."/>
            <person name="Brunke S."/>
            <person name="Costanzo M.C."/>
            <person name="Fitzpatrick D.A."/>
            <person name="de Groot P.W."/>
            <person name="Harris D."/>
            <person name="Hoyer L.L."/>
            <person name="Hube B."/>
            <person name="Klis F.M."/>
            <person name="Kodira C."/>
            <person name="Lennard N."/>
            <person name="Logue M.E."/>
            <person name="Martin R."/>
            <person name="Neiman A.M."/>
            <person name="Nikolaou E."/>
            <person name="Quail M.A."/>
            <person name="Quinn J."/>
            <person name="Santos M.C."/>
            <person name="Schmitzberger F.F."/>
            <person name="Sherlock G."/>
            <person name="Shah P."/>
            <person name="Silverstein K.A."/>
            <person name="Skrzypek M.S."/>
            <person name="Soll D."/>
            <person name="Staggs R."/>
            <person name="Stansfield I."/>
            <person name="Stumpf M.P."/>
            <person name="Sudbery P.E."/>
            <person name="Srikantha T."/>
            <person name="Zeng Q."/>
            <person name="Berman J."/>
            <person name="Berriman M."/>
            <person name="Heitman J."/>
            <person name="Gow N.A."/>
            <person name="Lorenz M.C."/>
            <person name="Birren B.W."/>
            <person name="Kellis M."/>
            <person name="Cuomo C.A."/>
        </authorList>
    </citation>
    <scope>NUCLEOTIDE SEQUENCE [LARGE SCALE GENOMIC DNA]</scope>
    <source>
        <strain evidence="9 10">ATCC 42720</strain>
    </source>
</reference>
<dbReference type="AlphaFoldDB" id="C4XXS2"/>
<keyword evidence="2 7" id="KW-0548">Nucleotidyltransferase</keyword>
<protein>
    <recommendedName>
        <fullName evidence="7">DNA polymerase epsilon catalytic subunit</fullName>
        <ecNumber evidence="7">2.7.7.7</ecNumber>
    </recommendedName>
</protein>
<keyword evidence="1 7" id="KW-0808">Transferase</keyword>
<evidence type="ECO:0000313" key="10">
    <source>
        <dbReference type="Proteomes" id="UP000007703"/>
    </source>
</evidence>
<evidence type="ECO:0000256" key="3">
    <source>
        <dbReference type="ARBA" id="ARBA00022705"/>
    </source>
</evidence>
<dbReference type="InParanoid" id="C4XXS2"/>
<dbReference type="EMBL" id="CH408076">
    <property type="protein sequence ID" value="EEQ36621.1"/>
    <property type="molecule type" value="Genomic_DNA"/>
</dbReference>
<keyword evidence="7" id="KW-0004">4Fe-4S</keyword>
<comment type="cofactor">
    <cofactor evidence="7">
        <name>[4Fe-4S] cluster</name>
        <dbReference type="ChEBI" id="CHEBI:49883"/>
    </cofactor>
</comment>
<dbReference type="SMART" id="SM01159">
    <property type="entry name" value="DUF1744"/>
    <property type="match status" value="1"/>
</dbReference>
<dbReference type="InterPro" id="IPR029703">
    <property type="entry name" value="POL2"/>
</dbReference>
<proteinExistence type="inferred from homology"/>
<organism evidence="9 10">
    <name type="scientific">Clavispora lusitaniae (strain ATCC 42720)</name>
    <name type="common">Yeast</name>
    <name type="synonym">Candida lusitaniae</name>
    <dbReference type="NCBI Taxonomy" id="306902"/>
    <lineage>
        <taxon>Eukaryota</taxon>
        <taxon>Fungi</taxon>
        <taxon>Dikarya</taxon>
        <taxon>Ascomycota</taxon>
        <taxon>Saccharomycotina</taxon>
        <taxon>Pichiomycetes</taxon>
        <taxon>Metschnikowiaceae</taxon>
        <taxon>Clavispora</taxon>
    </lineage>
</organism>
<dbReference type="OMA" id="PISHKHS"/>